<evidence type="ECO:0000313" key="1">
    <source>
        <dbReference type="EMBL" id="CBA03730.1"/>
    </source>
</evidence>
<proteinExistence type="predicted"/>
<dbReference type="EMBL" id="AM889137">
    <property type="protein sequence ID" value="CBA03730.1"/>
    <property type="molecule type" value="Genomic_DNA"/>
</dbReference>
<dbReference type="AlphaFoldDB" id="C6SAA4"/>
<organism evidence="1">
    <name type="scientific">Neisseria meningitidis alpha153</name>
    <dbReference type="NCBI Taxonomy" id="663926"/>
    <lineage>
        <taxon>Bacteria</taxon>
        <taxon>Pseudomonadati</taxon>
        <taxon>Pseudomonadota</taxon>
        <taxon>Betaproteobacteria</taxon>
        <taxon>Neisseriales</taxon>
        <taxon>Neisseriaceae</taxon>
        <taxon>Neisseria</taxon>
    </lineage>
</organism>
<gene>
    <name evidence="1" type="ORF">NME_0215</name>
</gene>
<name>C6SAA4_NEIME</name>
<accession>C6SAA4</accession>
<protein>
    <submittedName>
        <fullName evidence="1">Uncharacterized protein</fullName>
    </submittedName>
</protein>
<reference evidence="1" key="1">
    <citation type="journal article" date="2008" name="Proc. Natl. Acad. Sci. U.S.A.">
        <title>Whole-genome comparison of disease and carriage strains provides insights into virulence evolution in Neisseria meningitidis.</title>
        <authorList>
            <person name="Schoen C."/>
            <person name="Blom J."/>
            <person name="Claus H."/>
            <person name="Schramm-Glueck A."/>
            <person name="Brandt P."/>
            <person name="Mueller T."/>
            <person name="Goesmann A."/>
            <person name="Joseph B."/>
            <person name="Konietzny S."/>
            <person name="Kurzai O."/>
            <person name="Schmitt C."/>
            <person name="Friedrich T."/>
            <person name="Linke B."/>
            <person name="Vogel U."/>
            <person name="Frosch M."/>
        </authorList>
    </citation>
    <scope>NUCLEOTIDE SEQUENCE</scope>
    <source>
        <strain evidence="1">Alpha153</strain>
    </source>
</reference>
<sequence>MLIHYIRHILQGGISTCRYRLMEKRRAGIPILLHGY</sequence>